<gene>
    <name evidence="1" type="ORF">E2R66_03035</name>
</gene>
<accession>A0A4Y8SNN6</accession>
<evidence type="ECO:0000313" key="2">
    <source>
        <dbReference type="Proteomes" id="UP000297540"/>
    </source>
</evidence>
<comment type="caution">
    <text evidence="1">The sequence shown here is derived from an EMBL/GenBank/DDBJ whole genome shotgun (WGS) entry which is preliminary data.</text>
</comment>
<protein>
    <recommendedName>
        <fullName evidence="3">Restriction endonuclease</fullName>
    </recommendedName>
</protein>
<dbReference type="EMBL" id="SOZE01000002">
    <property type="protein sequence ID" value="TFF40241.1"/>
    <property type="molecule type" value="Genomic_DNA"/>
</dbReference>
<evidence type="ECO:0000313" key="1">
    <source>
        <dbReference type="EMBL" id="TFF40241.1"/>
    </source>
</evidence>
<reference evidence="1 2" key="1">
    <citation type="journal article" date="2017" name="Int. J. Syst. Evol. Microbiol.">
        <title>Mucilaginibacterpsychrotolerans sp. nov., isolated from peatlands.</title>
        <authorList>
            <person name="Deng Y."/>
            <person name="Shen L."/>
            <person name="Xu B."/>
            <person name="Liu Y."/>
            <person name="Gu Z."/>
            <person name="Liu H."/>
            <person name="Zhou Y."/>
        </authorList>
    </citation>
    <scope>NUCLEOTIDE SEQUENCE [LARGE SCALE GENOMIC DNA]</scope>
    <source>
        <strain evidence="1 2">NH7-4</strain>
    </source>
</reference>
<organism evidence="1 2">
    <name type="scientific">Mucilaginibacter psychrotolerans</name>
    <dbReference type="NCBI Taxonomy" id="1524096"/>
    <lineage>
        <taxon>Bacteria</taxon>
        <taxon>Pseudomonadati</taxon>
        <taxon>Bacteroidota</taxon>
        <taxon>Sphingobacteriia</taxon>
        <taxon>Sphingobacteriales</taxon>
        <taxon>Sphingobacteriaceae</taxon>
        <taxon>Mucilaginibacter</taxon>
    </lineage>
</organism>
<evidence type="ECO:0008006" key="3">
    <source>
        <dbReference type="Google" id="ProtNLM"/>
    </source>
</evidence>
<dbReference type="RefSeq" id="WP_133226489.1">
    <property type="nucleotide sequence ID" value="NZ_SOZE01000002.1"/>
</dbReference>
<dbReference type="AlphaFoldDB" id="A0A4Y8SNN6"/>
<proteinExistence type="predicted"/>
<dbReference type="OrthoDB" id="9182160at2"/>
<sequence length="326" mass="36946">MLSLDKDLQKKKTSLNEFESVVIRVLSYLPNVLSGYEEKSGYLLYYSHSAGVKKFVRPIKTDLFIMNTSEFSEKINTLKTILNRIRDKQNDFSDDECFLIDSVLYTIQQAIGAGFDLLIDPNNARKHVGNRFEELIKVVFTSIGIPNKKVTIKIPYDMEQGTKNYTCENDLILSPFANIPVDNEVKPIVLNVIDLKTGDNEVVLSPSAEALADKYINTKEIVVSVKTTSKDRMGKMFMDKILLERFVGHDLKVIGIFLNDVQRKGVANISYTLVSGLFMVYNQFITQLNGVYYLDPPPGAFKEPYNKHIKRFSTLITQEIASLLSA</sequence>
<name>A0A4Y8SNN6_9SPHI</name>
<keyword evidence="2" id="KW-1185">Reference proteome</keyword>
<dbReference type="Proteomes" id="UP000297540">
    <property type="component" value="Unassembled WGS sequence"/>
</dbReference>